<feature type="chain" id="PRO_5009295147" description="WD40-like Beta Propeller Repeat" evidence="1">
    <location>
        <begin position="24"/>
        <end position="292"/>
    </location>
</feature>
<evidence type="ECO:0008006" key="4">
    <source>
        <dbReference type="Google" id="ProtNLM"/>
    </source>
</evidence>
<name>A0A1H6CS28_9ACTN</name>
<gene>
    <name evidence="2" type="ORF">SAMN05444920_104329</name>
</gene>
<sequence>MKTHIAASVALCAVLTAPTAASAALESPAAPELSGAAVYAGTGNQLSRYDDGAWSTLAKPGDMPQFAASPDGRKAAWVTQDGRLRIRQGGKTITMVSGLQGGTPCLTPVWSADSAQVAYTHQGAIMAVKADATGAPRRLGRSPGVCHLAWSANNRYVAGYTGEADALYRLDVTTGKAVKAKGVKFVTHLQSLSPNGRTAVVEFPRDAGTLGDGSWPTFYKPVVLDMVTGKKVPIAVKGRLLGALYLVDGRLVVRVSGARHNTLVVLDGAGRELQRIAEPVKAKKQALLQVLP</sequence>
<dbReference type="EMBL" id="FNVT01000004">
    <property type="protein sequence ID" value="SEG75839.1"/>
    <property type="molecule type" value="Genomic_DNA"/>
</dbReference>
<keyword evidence="1" id="KW-0732">Signal</keyword>
<dbReference type="OrthoDB" id="3347970at2"/>
<reference evidence="2 3" key="1">
    <citation type="submission" date="2016-10" db="EMBL/GenBank/DDBJ databases">
        <authorList>
            <person name="de Groot N.N."/>
        </authorList>
    </citation>
    <scope>NUCLEOTIDE SEQUENCE [LARGE SCALE GENOMIC DNA]</scope>
    <source>
        <strain evidence="2 3">CGMCC 4.7037</strain>
    </source>
</reference>
<feature type="signal peptide" evidence="1">
    <location>
        <begin position="1"/>
        <end position="23"/>
    </location>
</feature>
<proteinExistence type="predicted"/>
<accession>A0A1H6CS28</accession>
<evidence type="ECO:0000256" key="1">
    <source>
        <dbReference type="SAM" id="SignalP"/>
    </source>
</evidence>
<dbReference type="Gene3D" id="2.120.10.30">
    <property type="entry name" value="TolB, C-terminal domain"/>
    <property type="match status" value="1"/>
</dbReference>
<evidence type="ECO:0000313" key="3">
    <source>
        <dbReference type="Proteomes" id="UP000236732"/>
    </source>
</evidence>
<dbReference type="SUPFAM" id="SSF82171">
    <property type="entry name" value="DPP6 N-terminal domain-like"/>
    <property type="match status" value="1"/>
</dbReference>
<dbReference type="Proteomes" id="UP000236732">
    <property type="component" value="Unassembled WGS sequence"/>
</dbReference>
<protein>
    <recommendedName>
        <fullName evidence="4">WD40-like Beta Propeller Repeat</fullName>
    </recommendedName>
</protein>
<dbReference type="RefSeq" id="WP_146103685.1">
    <property type="nucleotide sequence ID" value="NZ_FNVT01000004.1"/>
</dbReference>
<organism evidence="2 3">
    <name type="scientific">Nonomuraea solani</name>
    <dbReference type="NCBI Taxonomy" id="1144553"/>
    <lineage>
        <taxon>Bacteria</taxon>
        <taxon>Bacillati</taxon>
        <taxon>Actinomycetota</taxon>
        <taxon>Actinomycetes</taxon>
        <taxon>Streptosporangiales</taxon>
        <taxon>Streptosporangiaceae</taxon>
        <taxon>Nonomuraea</taxon>
    </lineage>
</organism>
<keyword evidence="3" id="KW-1185">Reference proteome</keyword>
<dbReference type="InterPro" id="IPR011042">
    <property type="entry name" value="6-blade_b-propeller_TolB-like"/>
</dbReference>
<evidence type="ECO:0000313" key="2">
    <source>
        <dbReference type="EMBL" id="SEG75839.1"/>
    </source>
</evidence>
<dbReference type="AlphaFoldDB" id="A0A1H6CS28"/>